<organism evidence="3 4">
    <name type="scientific">Atopobium deltae</name>
    <dbReference type="NCBI Taxonomy" id="1393034"/>
    <lineage>
        <taxon>Bacteria</taxon>
        <taxon>Bacillati</taxon>
        <taxon>Actinomycetota</taxon>
        <taxon>Coriobacteriia</taxon>
        <taxon>Coriobacteriales</taxon>
        <taxon>Atopobiaceae</taxon>
        <taxon>Atopobium</taxon>
    </lineage>
</organism>
<evidence type="ECO:0000313" key="4">
    <source>
        <dbReference type="Proteomes" id="UP000070675"/>
    </source>
</evidence>
<sequence length="363" mass="40526">MNQIRVHKVMHNLAQKGLSQLFVCDPLAIKWLSGYYTLPLERFLGLLLTSENEPVMFCNRLFPDPGAACDNVVWFDDTDNPVELVAQHCQHDRTLGIDRKLEARWLLPLMNSNAASDYVLASDVVDQARSIKDETELAALRKSSQINDLAMDWLKTQIQPGVTEMSIAERLLAKYRELGADGYSFDPIVAFGANAADPHHETDNTVLEEGQVVLFDIGCVVDDYCSDMTRSFWFAGEKTIEPDELTREVYETVRRAQQAAEALVKPGVLFSEIDACARDIITEKGYGEYFTHRLGHQIGLECHEPGDVSGSHHEGVQVGQVFSIEPGIYIPGKVGVRIEDLVIVTPDGCEVINSYPKELTVVR</sequence>
<name>A0A133XWR7_9ACTN</name>
<accession>A0A133XWR7</accession>
<keyword evidence="4" id="KW-1185">Reference proteome</keyword>
<dbReference type="Pfam" id="PF01321">
    <property type="entry name" value="Creatinase_N"/>
    <property type="match status" value="1"/>
</dbReference>
<dbReference type="InterPro" id="IPR029149">
    <property type="entry name" value="Creatin/AminoP/Spt16_N"/>
</dbReference>
<gene>
    <name evidence="3" type="ORF">HMPREF3192_00249</name>
</gene>
<feature type="domain" description="Peptidase M24" evidence="1">
    <location>
        <begin position="139"/>
        <end position="345"/>
    </location>
</feature>
<evidence type="ECO:0000259" key="1">
    <source>
        <dbReference type="Pfam" id="PF00557"/>
    </source>
</evidence>
<comment type="caution">
    <text evidence="3">The sequence shown here is derived from an EMBL/GenBank/DDBJ whole genome shotgun (WGS) entry which is preliminary data.</text>
</comment>
<dbReference type="OrthoDB" id="9806388at2"/>
<dbReference type="InterPro" id="IPR000587">
    <property type="entry name" value="Creatinase_N"/>
</dbReference>
<dbReference type="PATRIC" id="fig|1393034.3.peg.245"/>
<dbReference type="InterPro" id="IPR050659">
    <property type="entry name" value="Peptidase_M24B"/>
</dbReference>
<dbReference type="SUPFAM" id="SSF53092">
    <property type="entry name" value="Creatinase/prolidase N-terminal domain"/>
    <property type="match status" value="1"/>
</dbReference>
<evidence type="ECO:0000313" key="3">
    <source>
        <dbReference type="EMBL" id="KXB35379.1"/>
    </source>
</evidence>
<dbReference type="Gene3D" id="3.90.230.10">
    <property type="entry name" value="Creatinase/methionine aminopeptidase superfamily"/>
    <property type="match status" value="1"/>
</dbReference>
<dbReference type="InterPro" id="IPR000994">
    <property type="entry name" value="Pept_M24"/>
</dbReference>
<dbReference type="Proteomes" id="UP000070675">
    <property type="component" value="Unassembled WGS sequence"/>
</dbReference>
<protein>
    <submittedName>
        <fullName evidence="3">Putative Xaa-Pro dipeptidase</fullName>
    </submittedName>
</protein>
<feature type="domain" description="Creatinase N-terminal" evidence="2">
    <location>
        <begin position="5"/>
        <end position="131"/>
    </location>
</feature>
<reference evidence="4" key="1">
    <citation type="submission" date="2016-01" db="EMBL/GenBank/DDBJ databases">
        <authorList>
            <person name="Mitreva M."/>
            <person name="Pepin K.H."/>
            <person name="Mihindukulasuriya K.A."/>
            <person name="Fulton R."/>
            <person name="Fronick C."/>
            <person name="O'Laughlin M."/>
            <person name="Miner T."/>
            <person name="Herter B."/>
            <person name="Rosa B.A."/>
            <person name="Cordes M."/>
            <person name="Tomlinson C."/>
            <person name="Wollam A."/>
            <person name="Palsikar V.B."/>
            <person name="Mardis E.R."/>
            <person name="Wilson R.K."/>
        </authorList>
    </citation>
    <scope>NUCLEOTIDE SEQUENCE [LARGE SCALE GENOMIC DNA]</scope>
    <source>
        <strain evidence="4">DNF00019</strain>
    </source>
</reference>
<dbReference type="PANTHER" id="PTHR46112">
    <property type="entry name" value="AMINOPEPTIDASE"/>
    <property type="match status" value="1"/>
</dbReference>
<dbReference type="InterPro" id="IPR036005">
    <property type="entry name" value="Creatinase/aminopeptidase-like"/>
</dbReference>
<proteinExistence type="predicted"/>
<dbReference type="AlphaFoldDB" id="A0A133XWR7"/>
<dbReference type="SUPFAM" id="SSF55920">
    <property type="entry name" value="Creatinase/aminopeptidase"/>
    <property type="match status" value="1"/>
</dbReference>
<evidence type="ECO:0000259" key="2">
    <source>
        <dbReference type="Pfam" id="PF01321"/>
    </source>
</evidence>
<dbReference type="RefSeq" id="WP_066304678.1">
    <property type="nucleotide sequence ID" value="NZ_KQ959485.1"/>
</dbReference>
<dbReference type="Pfam" id="PF00557">
    <property type="entry name" value="Peptidase_M24"/>
    <property type="match status" value="1"/>
</dbReference>
<dbReference type="PANTHER" id="PTHR46112:SF3">
    <property type="entry name" value="AMINOPEPTIDASE YPDF"/>
    <property type="match status" value="1"/>
</dbReference>
<dbReference type="STRING" id="1393034.HMPREF3192_00249"/>
<dbReference type="Gene3D" id="3.40.350.10">
    <property type="entry name" value="Creatinase/prolidase N-terminal domain"/>
    <property type="match status" value="1"/>
</dbReference>
<dbReference type="EMBL" id="LSCR01000003">
    <property type="protein sequence ID" value="KXB35379.1"/>
    <property type="molecule type" value="Genomic_DNA"/>
</dbReference>
<dbReference type="CDD" id="cd01092">
    <property type="entry name" value="APP-like"/>
    <property type="match status" value="1"/>
</dbReference>